<dbReference type="RefSeq" id="WP_146157812.1">
    <property type="nucleotide sequence ID" value="NZ_PVNL01000066.1"/>
</dbReference>
<name>A0A2S9YP19_9BACT</name>
<proteinExistence type="predicted"/>
<dbReference type="InterPro" id="IPR045485">
    <property type="entry name" value="fvmX6"/>
</dbReference>
<protein>
    <recommendedName>
        <fullName evidence="1">FtsH ternary system domain-containing protein</fullName>
    </recommendedName>
</protein>
<evidence type="ECO:0000313" key="2">
    <source>
        <dbReference type="EMBL" id="PRQ06822.1"/>
    </source>
</evidence>
<evidence type="ECO:0000313" key="3">
    <source>
        <dbReference type="Proteomes" id="UP000238823"/>
    </source>
</evidence>
<gene>
    <name evidence="2" type="ORF">ENSA7_34820</name>
</gene>
<organism evidence="2 3">
    <name type="scientific">Enhygromyxa salina</name>
    <dbReference type="NCBI Taxonomy" id="215803"/>
    <lineage>
        <taxon>Bacteria</taxon>
        <taxon>Pseudomonadati</taxon>
        <taxon>Myxococcota</taxon>
        <taxon>Polyangia</taxon>
        <taxon>Nannocystales</taxon>
        <taxon>Nannocystaceae</taxon>
        <taxon>Enhygromyxa</taxon>
    </lineage>
</organism>
<dbReference type="Proteomes" id="UP000238823">
    <property type="component" value="Unassembled WGS sequence"/>
</dbReference>
<dbReference type="AlphaFoldDB" id="A0A2S9YP19"/>
<feature type="domain" description="FtsH ternary system" evidence="1">
    <location>
        <begin position="18"/>
        <end position="352"/>
    </location>
</feature>
<comment type="caution">
    <text evidence="2">The sequence shown here is derived from an EMBL/GenBank/DDBJ whole genome shotgun (WGS) entry which is preliminary data.</text>
</comment>
<sequence length="394" mass="43210">MTQPRPPWDTQPSAAPARVSRSEAELLTLTRSILTPGPSYLPALRQHPKRIARITAIGPTAMRLLQQTLARGVSFEILRRGGWQTRRTLVDGQPKRGRLWQRHPTLPPLRFGPASFELLAWLRSEDVGAPTRALPHMTAGGVAPSLADELLHYFAAEHILRAGGDLHQPAFIHSGLCQLGYADALADQQPLPPLDLRPLVEGDGAIILEALQPELAARWVAMEQAKGEVGRVDVMTQIGQAQAQALSSLFRAIDRVTPARRDLAGFVAEAARDLLARGPERRCPDHRWWIAGLDLRAPLSARQAAFVGAAAFLRALGTLGVWIDQAGLVPHFDDDYEAAQLLLSTWTYLHRAREPTAPPPQRNRDQPQLPAAILDRAKLLANQLESLHSLGVPS</sequence>
<accession>A0A2S9YP19</accession>
<evidence type="ECO:0000259" key="1">
    <source>
        <dbReference type="Pfam" id="PF20004"/>
    </source>
</evidence>
<dbReference type="OrthoDB" id="5379533at2"/>
<dbReference type="Pfam" id="PF20004">
    <property type="entry name" value="fvmX6"/>
    <property type="match status" value="1"/>
</dbReference>
<reference evidence="2 3" key="1">
    <citation type="submission" date="2018-03" db="EMBL/GenBank/DDBJ databases">
        <title>Draft Genome Sequences of the Obligatory Marine Myxobacteria Enhygromyxa salina SWB007.</title>
        <authorList>
            <person name="Poehlein A."/>
            <person name="Moghaddam J.A."/>
            <person name="Harms H."/>
            <person name="Alanjari M."/>
            <person name="Koenig G.M."/>
            <person name="Daniel R."/>
            <person name="Schaeberle T.F."/>
        </authorList>
    </citation>
    <scope>NUCLEOTIDE SEQUENCE [LARGE SCALE GENOMIC DNA]</scope>
    <source>
        <strain evidence="2 3">SWB007</strain>
    </source>
</reference>
<dbReference type="EMBL" id="PVNL01000066">
    <property type="protein sequence ID" value="PRQ06822.1"/>
    <property type="molecule type" value="Genomic_DNA"/>
</dbReference>